<dbReference type="InterPro" id="IPR050259">
    <property type="entry name" value="SDR"/>
</dbReference>
<dbReference type="Pfam" id="PF13561">
    <property type="entry name" value="adh_short_C2"/>
    <property type="match status" value="1"/>
</dbReference>
<keyword evidence="8" id="KW-1185">Reference proteome</keyword>
<dbReference type="AlphaFoldDB" id="A0A1E3SES9"/>
<accession>A0A1E3SES9</accession>
<keyword evidence="3" id="KW-0134">Cell wall</keyword>
<comment type="catalytic activity">
    <reaction evidence="6">
        <text>a (3R)-hydroxyacyl-[ACP] + NADP(+) = a 3-oxoacyl-[ACP] + NADPH + H(+)</text>
        <dbReference type="Rhea" id="RHEA:17397"/>
        <dbReference type="Rhea" id="RHEA-COMP:9916"/>
        <dbReference type="Rhea" id="RHEA-COMP:9945"/>
        <dbReference type="ChEBI" id="CHEBI:15378"/>
        <dbReference type="ChEBI" id="CHEBI:57783"/>
        <dbReference type="ChEBI" id="CHEBI:58349"/>
        <dbReference type="ChEBI" id="CHEBI:78776"/>
        <dbReference type="ChEBI" id="CHEBI:78827"/>
        <dbReference type="EC" id="1.1.1.100"/>
    </reaction>
    <physiologicalReaction direction="right-to-left" evidence="6">
        <dbReference type="Rhea" id="RHEA:17399"/>
    </physiologicalReaction>
</comment>
<dbReference type="Gene3D" id="3.40.50.720">
    <property type="entry name" value="NAD(P)-binding Rossmann-like Domain"/>
    <property type="match status" value="1"/>
</dbReference>
<evidence type="ECO:0000256" key="1">
    <source>
        <dbReference type="ARBA" id="ARBA00004191"/>
    </source>
</evidence>
<evidence type="ECO:0000313" key="7">
    <source>
        <dbReference type="EMBL" id="ODR00641.1"/>
    </source>
</evidence>
<comment type="subcellular location">
    <subcellularLocation>
        <location evidence="1">Secreted</location>
        <location evidence="1">Cell wall</location>
    </subcellularLocation>
</comment>
<keyword evidence="3" id="KW-0964">Secreted</keyword>
<dbReference type="InterPro" id="IPR036291">
    <property type="entry name" value="NAD(P)-bd_dom_sf"/>
</dbReference>
<dbReference type="InterPro" id="IPR020904">
    <property type="entry name" value="Sc_DH/Rdtase_CS"/>
</dbReference>
<keyword evidence="4" id="KW-0560">Oxidoreductase</keyword>
<sequence>MEDFLSLSGRVVLVTGAGQGVGRAVALHCAKQGAALVVNDFHEERAKAVAAEIESGGGTALPIQCDVTRFDAVMEMTSRASAELGAIDVLVNNAGNAGPAEDPMAPAPPFWETGPEDWEPWVGTNFFGVLNASRAVLPGMVDRKYGRIITVISDAGRIGEPNLVVYGGAKAGAAGFSRGLAKSVGRYGITVNCVALSGIKTPGVATALENPDVANKALRAYVIRRFGEPDDPARLVVFLASSAGEWITGQTYPVNGGYAVSA</sequence>
<dbReference type="PANTHER" id="PTHR42879">
    <property type="entry name" value="3-OXOACYL-(ACYL-CARRIER-PROTEIN) REDUCTASE"/>
    <property type="match status" value="1"/>
</dbReference>
<dbReference type="PRINTS" id="PR00080">
    <property type="entry name" value="SDRFAMILY"/>
</dbReference>
<dbReference type="GO" id="GO:0004316">
    <property type="term" value="F:3-oxoacyl-[acyl-carrier-protein] reductase (NADPH) activity"/>
    <property type="evidence" value="ECO:0007669"/>
    <property type="project" value="UniProtKB-EC"/>
</dbReference>
<organism evidence="7 8">
    <name type="scientific">Mycobacterium sherrisii</name>
    <dbReference type="NCBI Taxonomy" id="243061"/>
    <lineage>
        <taxon>Bacteria</taxon>
        <taxon>Bacillati</taxon>
        <taxon>Actinomycetota</taxon>
        <taxon>Actinomycetes</taxon>
        <taxon>Mycobacteriales</taxon>
        <taxon>Mycobacteriaceae</taxon>
        <taxon>Mycobacterium</taxon>
        <taxon>Mycobacterium simiae complex</taxon>
    </lineage>
</organism>
<name>A0A1E3SES9_9MYCO</name>
<dbReference type="EMBL" id="MIHC01000064">
    <property type="protein sequence ID" value="ODR00641.1"/>
    <property type="molecule type" value="Genomic_DNA"/>
</dbReference>
<evidence type="ECO:0000256" key="6">
    <source>
        <dbReference type="ARBA" id="ARBA00047400"/>
    </source>
</evidence>
<comment type="caution">
    <text evidence="7">The sequence shown here is derived from an EMBL/GenBank/DDBJ whole genome shotgun (WGS) entry which is preliminary data.</text>
</comment>
<dbReference type="GO" id="GO:0032787">
    <property type="term" value="P:monocarboxylic acid metabolic process"/>
    <property type="evidence" value="ECO:0007669"/>
    <property type="project" value="UniProtKB-ARBA"/>
</dbReference>
<dbReference type="PROSITE" id="PS00061">
    <property type="entry name" value="ADH_SHORT"/>
    <property type="match status" value="1"/>
</dbReference>
<evidence type="ECO:0000313" key="8">
    <source>
        <dbReference type="Proteomes" id="UP000094224"/>
    </source>
</evidence>
<gene>
    <name evidence="7" type="ORF">BHQ21_24155</name>
</gene>
<dbReference type="InterPro" id="IPR002347">
    <property type="entry name" value="SDR_fam"/>
</dbReference>
<dbReference type="FunFam" id="3.40.50.720:FF:000084">
    <property type="entry name" value="Short-chain dehydrogenase reductase"/>
    <property type="match status" value="1"/>
</dbReference>
<dbReference type="SUPFAM" id="SSF51735">
    <property type="entry name" value="NAD(P)-binding Rossmann-fold domains"/>
    <property type="match status" value="1"/>
</dbReference>
<evidence type="ECO:0000256" key="5">
    <source>
        <dbReference type="ARBA" id="ARBA00040781"/>
    </source>
</evidence>
<proteinExistence type="inferred from homology"/>
<protein>
    <recommendedName>
        <fullName evidence="5">3-oxoacyl-[acyl-carrier-protein] reductase MabA</fullName>
    </recommendedName>
</protein>
<evidence type="ECO:0000256" key="4">
    <source>
        <dbReference type="ARBA" id="ARBA00023002"/>
    </source>
</evidence>
<dbReference type="PANTHER" id="PTHR42879:SF2">
    <property type="entry name" value="3-OXOACYL-[ACYL-CARRIER-PROTEIN] REDUCTASE FABG"/>
    <property type="match status" value="1"/>
</dbReference>
<dbReference type="PRINTS" id="PR00081">
    <property type="entry name" value="GDHRDH"/>
</dbReference>
<reference evidence="8" key="1">
    <citation type="submission" date="2016-09" db="EMBL/GenBank/DDBJ databases">
        <authorList>
            <person name="Greninger A.L."/>
            <person name="Jerome K.R."/>
            <person name="Mcnair B."/>
            <person name="Wallis C."/>
            <person name="Fang F."/>
        </authorList>
    </citation>
    <scope>NUCLEOTIDE SEQUENCE [LARGE SCALE GENOMIC DNA]</scope>
    <source>
        <strain evidence="8">BC1_M4</strain>
    </source>
</reference>
<comment type="similarity">
    <text evidence="2">Belongs to the short-chain dehydrogenases/reductases (SDR) family.</text>
</comment>
<dbReference type="Proteomes" id="UP000094224">
    <property type="component" value="Unassembled WGS sequence"/>
</dbReference>
<evidence type="ECO:0000256" key="3">
    <source>
        <dbReference type="ARBA" id="ARBA00022512"/>
    </source>
</evidence>
<evidence type="ECO:0000256" key="2">
    <source>
        <dbReference type="ARBA" id="ARBA00006484"/>
    </source>
</evidence>